<dbReference type="GO" id="GO:0004180">
    <property type="term" value="F:carboxypeptidase activity"/>
    <property type="evidence" value="ECO:0007669"/>
    <property type="project" value="TreeGrafter"/>
</dbReference>
<keyword evidence="8" id="KW-1185">Reference proteome</keyword>
<organism evidence="7 8">
    <name type="scientific">Pyronema omphalodes (strain CBS 100304)</name>
    <name type="common">Pyronema confluens</name>
    <dbReference type="NCBI Taxonomy" id="1076935"/>
    <lineage>
        <taxon>Eukaryota</taxon>
        <taxon>Fungi</taxon>
        <taxon>Dikarya</taxon>
        <taxon>Ascomycota</taxon>
        <taxon>Pezizomycotina</taxon>
        <taxon>Pezizomycetes</taxon>
        <taxon>Pezizales</taxon>
        <taxon>Pyronemataceae</taxon>
        <taxon>Pyronema</taxon>
    </lineage>
</organism>
<feature type="transmembrane region" description="Helical" evidence="3">
    <location>
        <begin position="34"/>
        <end position="53"/>
    </location>
</feature>
<dbReference type="Gene3D" id="3.40.630.10">
    <property type="entry name" value="Zn peptidases"/>
    <property type="match status" value="1"/>
</dbReference>
<dbReference type="Proteomes" id="UP000018144">
    <property type="component" value="Unassembled WGS sequence"/>
</dbReference>
<evidence type="ECO:0000256" key="1">
    <source>
        <dbReference type="ARBA" id="ARBA00005634"/>
    </source>
</evidence>
<evidence type="ECO:0000256" key="2">
    <source>
        <dbReference type="SAM" id="MobiDB-lite"/>
    </source>
</evidence>
<dbReference type="EMBL" id="HF935466">
    <property type="protein sequence ID" value="CCX30709.1"/>
    <property type="molecule type" value="Genomic_DNA"/>
</dbReference>
<evidence type="ECO:0000259" key="4">
    <source>
        <dbReference type="Pfam" id="PF02225"/>
    </source>
</evidence>
<dbReference type="eggNOG" id="KOG2195">
    <property type="taxonomic scope" value="Eukaryota"/>
</dbReference>
<keyword evidence="3" id="KW-0472">Membrane</keyword>
<evidence type="ECO:0000256" key="3">
    <source>
        <dbReference type="SAM" id="Phobius"/>
    </source>
</evidence>
<dbReference type="OrthoDB" id="5841748at2759"/>
<gene>
    <name evidence="7" type="ORF">PCON_09076</name>
</gene>
<feature type="domain" description="PA" evidence="4">
    <location>
        <begin position="195"/>
        <end position="266"/>
    </location>
</feature>
<name>U4LF11_PYROM</name>
<dbReference type="SUPFAM" id="SSF53187">
    <property type="entry name" value="Zn-dependent exopeptidases"/>
    <property type="match status" value="1"/>
</dbReference>
<dbReference type="Pfam" id="PF04389">
    <property type="entry name" value="Peptidase_M28"/>
    <property type="match status" value="1"/>
</dbReference>
<dbReference type="FunFam" id="3.40.630.10:FF:000101">
    <property type="entry name" value="N-acetylated alpha-linked acidic dipeptidase like 1"/>
    <property type="match status" value="1"/>
</dbReference>
<dbReference type="AlphaFoldDB" id="U4LF11"/>
<keyword evidence="3" id="KW-1133">Transmembrane helix</keyword>
<accession>U4LF11</accession>
<evidence type="ECO:0000259" key="5">
    <source>
        <dbReference type="Pfam" id="PF04253"/>
    </source>
</evidence>
<dbReference type="Gene3D" id="3.50.30.30">
    <property type="match status" value="1"/>
</dbReference>
<keyword evidence="3" id="KW-0812">Transmembrane</keyword>
<proteinExistence type="inferred from homology"/>
<protein>
    <submittedName>
        <fullName evidence="7">Similar to Vacuolar protein sorting-associated protein 70 acc. no. P47161</fullName>
    </submittedName>
</protein>
<dbReference type="CDD" id="cd08022">
    <property type="entry name" value="M28_PSMA_like"/>
    <property type="match status" value="1"/>
</dbReference>
<dbReference type="OMA" id="RNGMIAR"/>
<feature type="domain" description="Transferrin receptor-like dimerisation" evidence="5">
    <location>
        <begin position="646"/>
        <end position="768"/>
    </location>
</feature>
<evidence type="ECO:0000313" key="7">
    <source>
        <dbReference type="EMBL" id="CCX30709.1"/>
    </source>
</evidence>
<dbReference type="InterPro" id="IPR039373">
    <property type="entry name" value="Peptidase_M28B"/>
</dbReference>
<dbReference type="CDD" id="cd02121">
    <property type="entry name" value="PA_GCPII_like"/>
    <property type="match status" value="1"/>
</dbReference>
<reference evidence="7 8" key="1">
    <citation type="journal article" date="2013" name="PLoS Genet.">
        <title>The genome and development-dependent transcriptomes of Pyronema confluens: a window into fungal evolution.</title>
        <authorList>
            <person name="Traeger S."/>
            <person name="Altegoer F."/>
            <person name="Freitag M."/>
            <person name="Gabaldon T."/>
            <person name="Kempken F."/>
            <person name="Kumar A."/>
            <person name="Marcet-Houben M."/>
            <person name="Poggeler S."/>
            <person name="Stajich J.E."/>
            <person name="Nowrousian M."/>
        </authorList>
    </citation>
    <scope>NUCLEOTIDE SEQUENCE [LARGE SCALE GENOMIC DNA]</scope>
    <source>
        <strain evidence="8">CBS 100304</strain>
        <tissue evidence="7">Vegetative mycelium</tissue>
    </source>
</reference>
<evidence type="ECO:0000313" key="8">
    <source>
        <dbReference type="Proteomes" id="UP000018144"/>
    </source>
</evidence>
<dbReference type="PANTHER" id="PTHR10404:SF46">
    <property type="entry name" value="VACUOLAR PROTEIN SORTING-ASSOCIATED PROTEIN 70"/>
    <property type="match status" value="1"/>
</dbReference>
<dbReference type="InterPro" id="IPR003137">
    <property type="entry name" value="PA_domain"/>
</dbReference>
<comment type="similarity">
    <text evidence="1">Belongs to the peptidase M28 family. M28B subfamily.</text>
</comment>
<feature type="region of interest" description="Disordered" evidence="2">
    <location>
        <begin position="292"/>
        <end position="312"/>
    </location>
</feature>
<dbReference type="PANTHER" id="PTHR10404">
    <property type="entry name" value="N-ACETYLATED-ALPHA-LINKED ACIDIC DIPEPTIDASE"/>
    <property type="match status" value="1"/>
</dbReference>
<dbReference type="Gene3D" id="1.20.930.40">
    <property type="entry name" value="Transferrin receptor-like, dimerisation domain"/>
    <property type="match status" value="1"/>
</dbReference>
<dbReference type="Pfam" id="PF02225">
    <property type="entry name" value="PA"/>
    <property type="match status" value="1"/>
</dbReference>
<sequence>MTSLKELEACQQLLSTYPEPPQPRQPKKRVFKRVLTGAVGAGLLYIALALFVLPDLPFPGGGYDKLVGREQPATSWHEKRVPIEVLNEIMMATPDVEKIRESSYYYTQAPHLGGKNLTQMEWTRDLWESYGIKSEIVTYDMYANYPKGHRLGMVKASGELIYEAKLEEDVFKEDPTSSHPDKIPTFHGYSASGNVTAEFVYANYGTFADYADLQAAGIDFRGKIVLCRYGGIFRGLKVKRAEELGAIGVVLFTDPGDDNGITELAGYAAYPEGPARAPSSVQRGSVQYLSIQPGDPTTPGYASKPGAHRQDPQHFIPSIPSLPISYEAAIPILKQLNGHGPSAKKFERPQWQTGGLWHKGVDYSIGPAPGIQLNLYNEQEYVTTPFWNVIGKIPGYIKDETVILGNHHDAWIVGGAGDPNSGSAALNEVARSFGKMQEAGWKPARTIMLASWDGEEYGLLGSTEWVEDHAKELANGALAYLNVDVAATSFDFAAGANPLLDGLLHRATAKIVDPESASKGNISATVHDVWSKKIATLGSGSDYTAFQDFLGIPSIDMGFSDYSKTKTVYHYHSNYDSFAWMERFGDPGFRYHVAVAKIWGLIALELSESSVVPFSASNYASGLESYLHKIQSSLSSSADPGLTAALGNLQQTIDSFAAIAKDYDEKAARLAEALSRPQPLWHRILLWYKARKINTGYKLLDRAFCYDKGLDERGWFKHVVYAPGKWTGYAGDTFPGIVENIGDKDWEGARRWVGIVGDAINRAKKTLE</sequence>
<feature type="domain" description="Peptidase M28" evidence="6">
    <location>
        <begin position="388"/>
        <end position="579"/>
    </location>
</feature>
<dbReference type="InterPro" id="IPR036757">
    <property type="entry name" value="TFR-like_dimer_dom_sf"/>
</dbReference>
<dbReference type="InterPro" id="IPR046450">
    <property type="entry name" value="PA_dom_sf"/>
</dbReference>
<evidence type="ECO:0000259" key="6">
    <source>
        <dbReference type="Pfam" id="PF04389"/>
    </source>
</evidence>
<dbReference type="InterPro" id="IPR007484">
    <property type="entry name" value="Peptidase_M28"/>
</dbReference>
<dbReference type="SUPFAM" id="SSF47672">
    <property type="entry name" value="Transferrin receptor-like dimerisation domain"/>
    <property type="match status" value="1"/>
</dbReference>
<dbReference type="FunFam" id="3.50.30.30:FF:000008">
    <property type="entry name" value="Glutamate carboxypeptidase 2"/>
    <property type="match status" value="1"/>
</dbReference>
<dbReference type="InterPro" id="IPR007365">
    <property type="entry name" value="TFR-like_dimer_dom"/>
</dbReference>
<dbReference type="SUPFAM" id="SSF52025">
    <property type="entry name" value="PA domain"/>
    <property type="match status" value="1"/>
</dbReference>
<dbReference type="Pfam" id="PF04253">
    <property type="entry name" value="TFR_dimer"/>
    <property type="match status" value="1"/>
</dbReference>
<dbReference type="STRING" id="1076935.U4LF11"/>